<gene>
    <name evidence="3" type="ORF">CPZ25_003775</name>
</gene>
<dbReference type="KEGG" id="emt:CPZ25_003775"/>
<dbReference type="PROSITE" id="PS51186">
    <property type="entry name" value="GNAT"/>
    <property type="match status" value="1"/>
</dbReference>
<feature type="domain" description="N-acetyltransferase" evidence="2">
    <location>
        <begin position="2"/>
        <end position="89"/>
    </location>
</feature>
<reference evidence="3 4" key="1">
    <citation type="submission" date="2018-05" db="EMBL/GenBank/DDBJ databases">
        <title>Genome comparison of Eubacterium sp.</title>
        <authorList>
            <person name="Feng Y."/>
            <person name="Sanchez-Andrea I."/>
            <person name="Stams A.J.M."/>
            <person name="De Vos W.M."/>
        </authorList>
    </citation>
    <scope>NUCLEOTIDE SEQUENCE [LARGE SCALE GENOMIC DNA]</scope>
    <source>
        <strain evidence="3 4">YI</strain>
    </source>
</reference>
<dbReference type="PROSITE" id="PS51729">
    <property type="entry name" value="GNAT_YJDJ"/>
    <property type="match status" value="1"/>
</dbReference>
<dbReference type="GO" id="GO:0016747">
    <property type="term" value="F:acyltransferase activity, transferring groups other than amino-acyl groups"/>
    <property type="evidence" value="ECO:0007669"/>
    <property type="project" value="InterPro"/>
</dbReference>
<dbReference type="Pfam" id="PF14542">
    <property type="entry name" value="Acetyltransf_CG"/>
    <property type="match status" value="1"/>
</dbReference>
<evidence type="ECO:0000313" key="3">
    <source>
        <dbReference type="EMBL" id="QCT70475.1"/>
    </source>
</evidence>
<organism evidence="3 4">
    <name type="scientific">Eubacterium maltosivorans</name>
    <dbReference type="NCBI Taxonomy" id="2041044"/>
    <lineage>
        <taxon>Bacteria</taxon>
        <taxon>Bacillati</taxon>
        <taxon>Bacillota</taxon>
        <taxon>Clostridia</taxon>
        <taxon>Eubacteriales</taxon>
        <taxon>Eubacteriaceae</taxon>
        <taxon>Eubacterium</taxon>
    </lineage>
</organism>
<dbReference type="Gene3D" id="3.40.630.30">
    <property type="match status" value="1"/>
</dbReference>
<dbReference type="AlphaFoldDB" id="A0A4P9C797"/>
<keyword evidence="4" id="KW-1185">Reference proteome</keyword>
<evidence type="ECO:0000313" key="4">
    <source>
        <dbReference type="Proteomes" id="UP000218387"/>
    </source>
</evidence>
<dbReference type="EMBL" id="CP029487">
    <property type="protein sequence ID" value="QCT70475.1"/>
    <property type="molecule type" value="Genomic_DNA"/>
</dbReference>
<sequence length="90" mass="9963">MTYQLEENRILATDEHGTELGELNFTQNGDEWIITHVGVSVAARRKGLGGALVQKAVQYARDKHKKITPLCSFAVSEFANNPSYKSVLAE</sequence>
<dbReference type="InterPro" id="IPR000182">
    <property type="entry name" value="GNAT_dom"/>
</dbReference>
<name>A0A4P9C797_EUBML</name>
<feature type="domain" description="N-acetyltransferase" evidence="1">
    <location>
        <begin position="1"/>
        <end position="90"/>
    </location>
</feature>
<keyword evidence="3" id="KW-0808">Transferase</keyword>
<dbReference type="CDD" id="cd04301">
    <property type="entry name" value="NAT_SF"/>
    <property type="match status" value="1"/>
</dbReference>
<proteinExistence type="predicted"/>
<evidence type="ECO:0000259" key="2">
    <source>
        <dbReference type="PROSITE" id="PS51729"/>
    </source>
</evidence>
<protein>
    <submittedName>
        <fullName evidence="3">N-acetyltransferase</fullName>
    </submittedName>
</protein>
<dbReference type="Proteomes" id="UP000218387">
    <property type="component" value="Chromosome"/>
</dbReference>
<accession>A0A4P9C797</accession>
<dbReference type="RefSeq" id="WP_058694546.1">
    <property type="nucleotide sequence ID" value="NZ_CABJDW020000005.1"/>
</dbReference>
<dbReference type="InterPro" id="IPR016181">
    <property type="entry name" value="Acyl_CoA_acyltransferase"/>
</dbReference>
<dbReference type="SUPFAM" id="SSF55729">
    <property type="entry name" value="Acyl-CoA N-acyltransferases (Nat)"/>
    <property type="match status" value="1"/>
</dbReference>
<dbReference type="InterPro" id="IPR031165">
    <property type="entry name" value="GNAT_YJDJ"/>
</dbReference>
<evidence type="ECO:0000259" key="1">
    <source>
        <dbReference type="PROSITE" id="PS51186"/>
    </source>
</evidence>